<proteinExistence type="predicted"/>
<name>A0A0S3RB07_PHAAN</name>
<keyword evidence="2" id="KW-1185">Reference proteome</keyword>
<organism evidence="1 2">
    <name type="scientific">Vigna angularis var. angularis</name>
    <dbReference type="NCBI Taxonomy" id="157739"/>
    <lineage>
        <taxon>Eukaryota</taxon>
        <taxon>Viridiplantae</taxon>
        <taxon>Streptophyta</taxon>
        <taxon>Embryophyta</taxon>
        <taxon>Tracheophyta</taxon>
        <taxon>Spermatophyta</taxon>
        <taxon>Magnoliopsida</taxon>
        <taxon>eudicotyledons</taxon>
        <taxon>Gunneridae</taxon>
        <taxon>Pentapetalae</taxon>
        <taxon>rosids</taxon>
        <taxon>fabids</taxon>
        <taxon>Fabales</taxon>
        <taxon>Fabaceae</taxon>
        <taxon>Papilionoideae</taxon>
        <taxon>50 kb inversion clade</taxon>
        <taxon>NPAAA clade</taxon>
        <taxon>indigoferoid/millettioid clade</taxon>
        <taxon>Phaseoleae</taxon>
        <taxon>Vigna</taxon>
    </lineage>
</organism>
<sequence>MDSSAEDSLIEETYEEAEGRQRRQITRRVQVELISLARDILITLTAQQQHEFYDRKKYSAVATLTEIPQITQLQQTKIK</sequence>
<evidence type="ECO:0000313" key="2">
    <source>
        <dbReference type="Proteomes" id="UP000291084"/>
    </source>
</evidence>
<protein>
    <submittedName>
        <fullName evidence="1">Uncharacterized protein</fullName>
    </submittedName>
</protein>
<dbReference type="AlphaFoldDB" id="A0A0S3RB07"/>
<dbReference type="Proteomes" id="UP000291084">
    <property type="component" value="Chromosome 2"/>
</dbReference>
<reference evidence="1 2" key="1">
    <citation type="journal article" date="2015" name="Sci. Rep.">
        <title>The power of single molecule real-time sequencing technology in the de novo assembly of a eukaryotic genome.</title>
        <authorList>
            <person name="Sakai H."/>
            <person name="Naito K."/>
            <person name="Ogiso-Tanaka E."/>
            <person name="Takahashi Y."/>
            <person name="Iseki K."/>
            <person name="Muto C."/>
            <person name="Satou K."/>
            <person name="Teruya K."/>
            <person name="Shiroma A."/>
            <person name="Shimoji M."/>
            <person name="Hirano T."/>
            <person name="Itoh T."/>
            <person name="Kaga A."/>
            <person name="Tomooka N."/>
        </authorList>
    </citation>
    <scope>NUCLEOTIDE SEQUENCE [LARGE SCALE GENOMIC DNA]</scope>
    <source>
        <strain evidence="2">cv. Shumari</strain>
    </source>
</reference>
<evidence type="ECO:0000313" key="1">
    <source>
        <dbReference type="EMBL" id="BAT77567.1"/>
    </source>
</evidence>
<dbReference type="EMBL" id="AP015035">
    <property type="protein sequence ID" value="BAT77567.1"/>
    <property type="molecule type" value="Genomic_DNA"/>
</dbReference>
<gene>
    <name evidence="1" type="primary">Vigan.02G015100</name>
    <name evidence="1" type="ORF">VIGAN_02015100</name>
</gene>
<accession>A0A0S3RB07</accession>